<feature type="domain" description="N-acetyltransferase" evidence="3">
    <location>
        <begin position="8"/>
        <end position="166"/>
    </location>
</feature>
<protein>
    <submittedName>
        <fullName evidence="4">N-acetyltransferase</fullName>
    </submittedName>
</protein>
<evidence type="ECO:0000259" key="3">
    <source>
        <dbReference type="PROSITE" id="PS51186"/>
    </source>
</evidence>
<keyword evidence="2" id="KW-0012">Acyltransferase</keyword>
<dbReference type="Gene3D" id="3.40.630.30">
    <property type="match status" value="1"/>
</dbReference>
<gene>
    <name evidence="4" type="ORF">GCM10010971_02090</name>
</gene>
<proteinExistence type="predicted"/>
<keyword evidence="5" id="KW-1185">Reference proteome</keyword>
<reference evidence="5" key="1">
    <citation type="journal article" date="2019" name="Int. J. Syst. Evol. Microbiol.">
        <title>The Global Catalogue of Microorganisms (GCM) 10K type strain sequencing project: providing services to taxonomists for standard genome sequencing and annotation.</title>
        <authorList>
            <consortium name="The Broad Institute Genomics Platform"/>
            <consortium name="The Broad Institute Genome Sequencing Center for Infectious Disease"/>
            <person name="Wu L."/>
            <person name="Ma J."/>
        </authorList>
    </citation>
    <scope>NUCLEOTIDE SEQUENCE [LARGE SCALE GENOMIC DNA]</scope>
    <source>
        <strain evidence="5">CGMCC 1.8860</strain>
    </source>
</reference>
<dbReference type="RefSeq" id="WP_188687825.1">
    <property type="nucleotide sequence ID" value="NZ_BMLY01000001.1"/>
</dbReference>
<dbReference type="SUPFAM" id="SSF55729">
    <property type="entry name" value="Acyl-CoA N-acyltransferases (Nat)"/>
    <property type="match status" value="1"/>
</dbReference>
<evidence type="ECO:0000256" key="1">
    <source>
        <dbReference type="ARBA" id="ARBA00022679"/>
    </source>
</evidence>
<keyword evidence="1" id="KW-0808">Transferase</keyword>
<dbReference type="InterPro" id="IPR000182">
    <property type="entry name" value="GNAT_dom"/>
</dbReference>
<dbReference type="InterPro" id="IPR016181">
    <property type="entry name" value="Acyl_CoA_acyltransferase"/>
</dbReference>
<dbReference type="PROSITE" id="PS51186">
    <property type="entry name" value="GNAT"/>
    <property type="match status" value="1"/>
</dbReference>
<evidence type="ECO:0000313" key="5">
    <source>
        <dbReference type="Proteomes" id="UP000621859"/>
    </source>
</evidence>
<evidence type="ECO:0000256" key="2">
    <source>
        <dbReference type="ARBA" id="ARBA00023315"/>
    </source>
</evidence>
<dbReference type="CDD" id="cd04301">
    <property type="entry name" value="NAT_SF"/>
    <property type="match status" value="1"/>
</dbReference>
<dbReference type="InterPro" id="IPR050832">
    <property type="entry name" value="Bact_Acetyltransf"/>
</dbReference>
<name>A0ABQ2PGQ6_9NEIS</name>
<dbReference type="PANTHER" id="PTHR43877">
    <property type="entry name" value="AMINOALKYLPHOSPHONATE N-ACETYLTRANSFERASE-RELATED-RELATED"/>
    <property type="match status" value="1"/>
</dbReference>
<dbReference type="Pfam" id="PF00583">
    <property type="entry name" value="Acetyltransf_1"/>
    <property type="match status" value="1"/>
</dbReference>
<organism evidence="4 5">
    <name type="scientific">Silvimonas amylolytica</name>
    <dbReference type="NCBI Taxonomy" id="449663"/>
    <lineage>
        <taxon>Bacteria</taxon>
        <taxon>Pseudomonadati</taxon>
        <taxon>Pseudomonadota</taxon>
        <taxon>Betaproteobacteria</taxon>
        <taxon>Neisseriales</taxon>
        <taxon>Chitinibacteraceae</taxon>
        <taxon>Silvimonas</taxon>
    </lineage>
</organism>
<dbReference type="Proteomes" id="UP000621859">
    <property type="component" value="Unassembled WGS sequence"/>
</dbReference>
<evidence type="ECO:0000313" key="4">
    <source>
        <dbReference type="EMBL" id="GGP24390.1"/>
    </source>
</evidence>
<accession>A0ABQ2PGQ6</accession>
<sequence>MTSSAGVTQITDLSTTDLEDLSEVLYACVEGGASVSFMSPFSAERAHAFWLGMSADVRNGNRIFLAARDEGGRIVGTVHAIVNLPENQPHRAEVAKLLVHPRARNQGLAASLMQTLEQLCARAGKTLLVLDTVTGGTAERLYTREGWQECGKIPAFALMPDGKPCSTTVFYKQISATV</sequence>
<dbReference type="EMBL" id="BMLY01000001">
    <property type="protein sequence ID" value="GGP24390.1"/>
    <property type="molecule type" value="Genomic_DNA"/>
</dbReference>
<comment type="caution">
    <text evidence="4">The sequence shown here is derived from an EMBL/GenBank/DDBJ whole genome shotgun (WGS) entry which is preliminary data.</text>
</comment>